<dbReference type="Pfam" id="PF00903">
    <property type="entry name" value="Glyoxalase"/>
    <property type="match status" value="1"/>
</dbReference>
<name>A0ABU6PQZ6_9BACL</name>
<evidence type="ECO:0000313" key="2">
    <source>
        <dbReference type="EMBL" id="MED5016571.1"/>
    </source>
</evidence>
<protein>
    <submittedName>
        <fullName evidence="2">VOC family protein</fullName>
    </submittedName>
</protein>
<comment type="caution">
    <text evidence="2">The sequence shown here is derived from an EMBL/GenBank/DDBJ whole genome shotgun (WGS) entry which is preliminary data.</text>
</comment>
<accession>A0ABU6PQZ6</accession>
<dbReference type="InterPro" id="IPR037523">
    <property type="entry name" value="VOC_core"/>
</dbReference>
<feature type="domain" description="VOC" evidence="1">
    <location>
        <begin position="7"/>
        <end position="119"/>
    </location>
</feature>
<keyword evidence="3" id="KW-1185">Reference proteome</keyword>
<dbReference type="SUPFAM" id="SSF54593">
    <property type="entry name" value="Glyoxalase/Bleomycin resistance protein/Dihydroxybiphenyl dioxygenase"/>
    <property type="match status" value="1"/>
</dbReference>
<dbReference type="EMBL" id="JARTLD010000009">
    <property type="protein sequence ID" value="MED5016571.1"/>
    <property type="molecule type" value="Genomic_DNA"/>
</dbReference>
<dbReference type="Proteomes" id="UP001343257">
    <property type="component" value="Unassembled WGS sequence"/>
</dbReference>
<dbReference type="RefSeq" id="WP_328275751.1">
    <property type="nucleotide sequence ID" value="NZ_JARTLD010000009.1"/>
</dbReference>
<dbReference type="InterPro" id="IPR029068">
    <property type="entry name" value="Glyas_Bleomycin-R_OHBP_Dase"/>
</dbReference>
<organism evidence="2 3">
    <name type="scientific">Paenibacillus chibensis</name>
    <dbReference type="NCBI Taxonomy" id="59846"/>
    <lineage>
        <taxon>Bacteria</taxon>
        <taxon>Bacillati</taxon>
        <taxon>Bacillota</taxon>
        <taxon>Bacilli</taxon>
        <taxon>Bacillales</taxon>
        <taxon>Paenibacillaceae</taxon>
        <taxon>Paenibacillus</taxon>
    </lineage>
</organism>
<reference evidence="2 3" key="1">
    <citation type="submission" date="2023-03" db="EMBL/GenBank/DDBJ databases">
        <title>Bacillus Genome Sequencing.</title>
        <authorList>
            <person name="Dunlap C."/>
        </authorList>
    </citation>
    <scope>NUCLEOTIDE SEQUENCE [LARGE SCALE GENOMIC DNA]</scope>
    <source>
        <strain evidence="2 3">NRS-52</strain>
    </source>
</reference>
<dbReference type="InterPro" id="IPR004360">
    <property type="entry name" value="Glyas_Fos-R_dOase_dom"/>
</dbReference>
<gene>
    <name evidence="2" type="ORF">P9847_04535</name>
</gene>
<dbReference type="PROSITE" id="PS51819">
    <property type="entry name" value="VOC"/>
    <property type="match status" value="1"/>
</dbReference>
<evidence type="ECO:0000313" key="3">
    <source>
        <dbReference type="Proteomes" id="UP001343257"/>
    </source>
</evidence>
<dbReference type="Gene3D" id="3.10.180.10">
    <property type="entry name" value="2,3-Dihydroxybiphenyl 1,2-Dioxygenase, domain 1"/>
    <property type="match status" value="1"/>
</dbReference>
<sequence length="123" mass="14308">MSRLIECVDHVQLPVNNLEKATDWYSSVLGLEIMSLGWLKFGEGPLLMLHQSSKNTKVSWLSEEDFPMPAFMFLTKDIQKLFETLNENKTFIRKYQDEGFGWVIKFVDPFGNELGAYQPKEQQ</sequence>
<proteinExistence type="predicted"/>
<evidence type="ECO:0000259" key="1">
    <source>
        <dbReference type="PROSITE" id="PS51819"/>
    </source>
</evidence>